<feature type="compositionally biased region" description="Basic and acidic residues" evidence="3">
    <location>
        <begin position="316"/>
        <end position="327"/>
    </location>
</feature>
<keyword evidence="5" id="KW-0413">Isomerase</keyword>
<dbReference type="InterPro" id="IPR029000">
    <property type="entry name" value="Cyclophilin-like_dom_sf"/>
</dbReference>
<dbReference type="GO" id="GO:0071013">
    <property type="term" value="C:catalytic step 2 spliceosome"/>
    <property type="evidence" value="ECO:0007669"/>
    <property type="project" value="TreeGrafter"/>
</dbReference>
<feature type="region of interest" description="Disordered" evidence="3">
    <location>
        <begin position="592"/>
        <end position="617"/>
    </location>
</feature>
<dbReference type="Proteomes" id="UP000221165">
    <property type="component" value="Unassembled WGS sequence"/>
</dbReference>
<comment type="caution">
    <text evidence="5">The sequence shown here is derived from an EMBL/GenBank/DDBJ whole genome shotgun (WGS) entry which is preliminary data.</text>
</comment>
<dbReference type="EMBL" id="MIGC01004750">
    <property type="protein sequence ID" value="PHJ17686.1"/>
    <property type="molecule type" value="Genomic_DNA"/>
</dbReference>
<comment type="subcellular location">
    <subcellularLocation>
        <location evidence="1">Nucleus</location>
    </subcellularLocation>
</comment>
<dbReference type="InterPro" id="IPR002130">
    <property type="entry name" value="Cyclophilin-type_PPIase_dom"/>
</dbReference>
<feature type="compositionally biased region" description="Basic and acidic residues" evidence="3">
    <location>
        <begin position="509"/>
        <end position="530"/>
    </location>
</feature>
<dbReference type="InterPro" id="IPR020892">
    <property type="entry name" value="Cyclophilin-type_PPIase_CS"/>
</dbReference>
<feature type="compositionally biased region" description="Low complexity" evidence="3">
    <location>
        <begin position="383"/>
        <end position="396"/>
    </location>
</feature>
<dbReference type="VEuPathDB" id="ToxoDB:CSUI_008490"/>
<feature type="compositionally biased region" description="Basic and acidic residues" evidence="3">
    <location>
        <begin position="442"/>
        <end position="451"/>
    </location>
</feature>
<sequence length="617" mass="69049">MSEVYVHEPSTRGKVVLHTSIGELDIELWSKECPKACRNFVQLCLEGYYDNTIFHRVVKDFIVQGGDPTGTGRGGADTTFDGQPFDIEVHPRLKFRYRGLVGVANLGKGGGGGASAASKGSGTNGNQFFITLGRSDVLNNAYTLFGKITGHTLYNLMKFNDLEVGKEDRPEHPPVIRKTEVLWNPFDDIVPRKLPKREQGSREGSVDERKRKKASTSEIGGSKKRHLGKEGQDANDDDEGEQHEGGRVKLAKKDGKLLSFAEEEEEQEQQLNLQGEKDTEERSKKKKALSAHDVLDDPQLLKTKGGEEAEDEYEEGERKYYEKKENKGSLSGVKSRLAHLSSSHSGPPRPDHTSSDESDDASTERGRKTSRRSRERATRRSSEASSPDVSRSNSSSSDEERKRKTQKEEKTTRKTSLYDTHGGSGKREERVEALRFKTVAGGDRDGRKNGNRDGVANNDLMTETEIRRQKFLVRSKDVGRKQRQDTTLKKLDAFTEQLRRLREKSCSVSKKEVKTECTNRKSSNKGEKEAGTLNAILPDLDEEVEENDGSWLQNGGLRFAVDSARAYELDEARAAASVVVYDPLKGLSADAKRKMAEERKKQQGRGWKEGVRDVPKW</sequence>
<dbReference type="GO" id="GO:0003755">
    <property type="term" value="F:peptidyl-prolyl cis-trans isomerase activity"/>
    <property type="evidence" value="ECO:0007669"/>
    <property type="project" value="InterPro"/>
</dbReference>
<dbReference type="Pfam" id="PF00160">
    <property type="entry name" value="Pro_isomerase"/>
    <property type="match status" value="1"/>
</dbReference>
<evidence type="ECO:0000259" key="4">
    <source>
        <dbReference type="PROSITE" id="PS50072"/>
    </source>
</evidence>
<dbReference type="OrthoDB" id="442970at2759"/>
<dbReference type="PANTHER" id="PTHR45625:SF6">
    <property type="entry name" value="SPLICEOSOME-ASSOCIATED PROTEIN CWC27 HOMOLOG"/>
    <property type="match status" value="1"/>
</dbReference>
<evidence type="ECO:0000313" key="6">
    <source>
        <dbReference type="Proteomes" id="UP000221165"/>
    </source>
</evidence>
<dbReference type="PROSITE" id="PS00170">
    <property type="entry name" value="CSA_PPIASE_1"/>
    <property type="match status" value="1"/>
</dbReference>
<evidence type="ECO:0000256" key="1">
    <source>
        <dbReference type="ARBA" id="ARBA00004123"/>
    </source>
</evidence>
<feature type="region of interest" description="Disordered" evidence="3">
    <location>
        <begin position="192"/>
        <end position="465"/>
    </location>
</feature>
<dbReference type="InterPro" id="IPR044666">
    <property type="entry name" value="Cyclophilin_A-like"/>
</dbReference>
<dbReference type="PRINTS" id="PR00153">
    <property type="entry name" value="CSAPPISMRASE"/>
</dbReference>
<dbReference type="GeneID" id="94431833"/>
<name>A0A2C6KMR6_9APIC</name>
<feature type="region of interest" description="Disordered" evidence="3">
    <location>
        <begin position="509"/>
        <end position="533"/>
    </location>
</feature>
<dbReference type="PROSITE" id="PS50072">
    <property type="entry name" value="CSA_PPIASE_2"/>
    <property type="match status" value="1"/>
</dbReference>
<protein>
    <submittedName>
        <fullName evidence="5">Peptidyl-prolyl cis-trans isomerase</fullName>
    </submittedName>
</protein>
<organism evidence="5 6">
    <name type="scientific">Cystoisospora suis</name>
    <dbReference type="NCBI Taxonomy" id="483139"/>
    <lineage>
        <taxon>Eukaryota</taxon>
        <taxon>Sar</taxon>
        <taxon>Alveolata</taxon>
        <taxon>Apicomplexa</taxon>
        <taxon>Conoidasida</taxon>
        <taxon>Coccidia</taxon>
        <taxon>Eucoccidiorida</taxon>
        <taxon>Eimeriorina</taxon>
        <taxon>Sarcocystidae</taxon>
        <taxon>Cystoisospora</taxon>
    </lineage>
</organism>
<evidence type="ECO:0000256" key="3">
    <source>
        <dbReference type="SAM" id="MobiDB-lite"/>
    </source>
</evidence>
<keyword evidence="2" id="KW-0539">Nucleus</keyword>
<keyword evidence="6" id="KW-1185">Reference proteome</keyword>
<dbReference type="CDD" id="cd01925">
    <property type="entry name" value="cyclophilin_CeCYP16-like"/>
    <property type="match status" value="1"/>
</dbReference>
<dbReference type="GO" id="GO:0006457">
    <property type="term" value="P:protein folding"/>
    <property type="evidence" value="ECO:0007669"/>
    <property type="project" value="InterPro"/>
</dbReference>
<dbReference type="AlphaFoldDB" id="A0A2C6KMR6"/>
<accession>A0A2C6KMR6</accession>
<dbReference type="PANTHER" id="PTHR45625">
    <property type="entry name" value="PEPTIDYL-PROLYL CIS-TRANS ISOMERASE-RELATED"/>
    <property type="match status" value="1"/>
</dbReference>
<gene>
    <name evidence="5" type="ORF">CSUI_008490</name>
</gene>
<evidence type="ECO:0000256" key="2">
    <source>
        <dbReference type="ARBA" id="ARBA00023242"/>
    </source>
</evidence>
<dbReference type="RefSeq" id="XP_067919402.1">
    <property type="nucleotide sequence ID" value="XM_068068622.1"/>
</dbReference>
<feature type="compositionally biased region" description="Basic and acidic residues" evidence="3">
    <location>
        <begin position="196"/>
        <end position="209"/>
    </location>
</feature>
<feature type="domain" description="PPIase cyclophilin-type" evidence="4">
    <location>
        <begin position="18"/>
        <end position="181"/>
    </location>
</feature>
<reference evidence="5 6" key="1">
    <citation type="journal article" date="2017" name="Int. J. Parasitol.">
        <title>The genome of the protozoan parasite Cystoisospora suis and a reverse vaccinology approach to identify vaccine candidates.</title>
        <authorList>
            <person name="Palmieri N."/>
            <person name="Shrestha A."/>
            <person name="Ruttkowski B."/>
            <person name="Beck T."/>
            <person name="Vogl C."/>
            <person name="Tomley F."/>
            <person name="Blake D.P."/>
            <person name="Joachim A."/>
        </authorList>
    </citation>
    <scope>NUCLEOTIDE SEQUENCE [LARGE SCALE GENOMIC DNA]</scope>
    <source>
        <strain evidence="5 6">Wien I</strain>
    </source>
</reference>
<feature type="compositionally biased region" description="Basic and acidic residues" evidence="3">
    <location>
        <begin position="425"/>
        <end position="435"/>
    </location>
</feature>
<dbReference type="Gene3D" id="2.40.100.10">
    <property type="entry name" value="Cyclophilin-like"/>
    <property type="match status" value="1"/>
</dbReference>
<evidence type="ECO:0000313" key="5">
    <source>
        <dbReference type="EMBL" id="PHJ17686.1"/>
    </source>
</evidence>
<dbReference type="SUPFAM" id="SSF50891">
    <property type="entry name" value="Cyclophilin-like"/>
    <property type="match status" value="1"/>
</dbReference>
<proteinExistence type="predicted"/>
<feature type="compositionally biased region" description="Basic and acidic residues" evidence="3">
    <location>
        <begin position="398"/>
        <end position="412"/>
    </location>
</feature>
<feature type="compositionally biased region" description="Basic and acidic residues" evidence="3">
    <location>
        <begin position="242"/>
        <end position="256"/>
    </location>
</feature>